<name>A0ABT7U5N9_9BACE</name>
<comment type="caution">
    <text evidence="1">The sequence shown here is derived from an EMBL/GenBank/DDBJ whole genome shotgun (WGS) entry which is preliminary data.</text>
</comment>
<dbReference type="EMBL" id="JAUDCF010000016">
    <property type="protein sequence ID" value="MDM8145842.1"/>
    <property type="molecule type" value="Genomic_DNA"/>
</dbReference>
<proteinExistence type="predicted"/>
<gene>
    <name evidence="1" type="ORF">QUW02_07905</name>
</gene>
<keyword evidence="2" id="KW-1185">Reference proteome</keyword>
<protein>
    <submittedName>
        <fullName evidence="1">Uncharacterized protein</fullName>
    </submittedName>
</protein>
<evidence type="ECO:0000313" key="1">
    <source>
        <dbReference type="EMBL" id="MDM8145842.1"/>
    </source>
</evidence>
<reference evidence="2" key="1">
    <citation type="submission" date="2023-07" db="EMBL/GenBank/DDBJ databases">
        <title>Identification and characterization of horizontal gene transfer across gut microbiota members of farm animals based on homology search.</title>
        <authorList>
            <person name="Schwarzerova J."/>
            <person name="Nykrynova M."/>
            <person name="Jureckova K."/>
            <person name="Cejkova D."/>
            <person name="Rychlik I."/>
        </authorList>
    </citation>
    <scope>NUCLEOTIDE SEQUENCE [LARGE SCALE GENOMIC DNA]</scope>
    <source>
        <strain evidence="2">ET4</strain>
    </source>
</reference>
<accession>A0ABT7U5N9</accession>
<evidence type="ECO:0000313" key="2">
    <source>
        <dbReference type="Proteomes" id="UP001228403"/>
    </source>
</evidence>
<sequence>MKWRILFFIFLMPITGHLGAQHLIEGKYLPELQKAEQTVTAKTAMLLQFRRGKVNVFFLN</sequence>
<dbReference type="Proteomes" id="UP001228403">
    <property type="component" value="Unassembled WGS sequence"/>
</dbReference>
<feature type="non-terminal residue" evidence="1">
    <location>
        <position position="60"/>
    </location>
</feature>
<organism evidence="1 2">
    <name type="scientific">Bacteroides eggerthii</name>
    <dbReference type="NCBI Taxonomy" id="28111"/>
    <lineage>
        <taxon>Bacteria</taxon>
        <taxon>Pseudomonadati</taxon>
        <taxon>Bacteroidota</taxon>
        <taxon>Bacteroidia</taxon>
        <taxon>Bacteroidales</taxon>
        <taxon>Bacteroidaceae</taxon>
        <taxon>Bacteroides</taxon>
    </lineage>
</organism>